<protein>
    <submittedName>
        <fullName evidence="1">Uncharacterized protein</fullName>
    </submittedName>
</protein>
<name>A0AAD4AM76_9GAMM</name>
<dbReference type="Proteomes" id="UP000016487">
    <property type="component" value="Unassembled WGS sequence"/>
</dbReference>
<reference evidence="1" key="1">
    <citation type="journal article" date="2012" name="J. Bacteriol.">
        <title>Genome sequences of type strains of seven species of the marine bacterium Pseudoalteromonas.</title>
        <authorList>
            <person name="Xie B.B."/>
            <person name="Shu Y.L."/>
            <person name="Qin Q.L."/>
            <person name="Rong J.C."/>
            <person name="Zhang X.Y."/>
            <person name="Chen X.L."/>
            <person name="Shi M."/>
            <person name="He H.L."/>
            <person name="Zhou B.C."/>
            <person name="Zhang Y.Z."/>
        </authorList>
    </citation>
    <scope>NUCLEOTIDE SEQUENCE</scope>
    <source>
        <strain evidence="1">DSM 8771</strain>
    </source>
</reference>
<evidence type="ECO:0000313" key="2">
    <source>
        <dbReference type="Proteomes" id="UP000016487"/>
    </source>
</evidence>
<sequence length="151" mass="16615">MVDNSASTELDHIGIFIDKMNVGLRHLNSAIFTFRSVPGLPIGVQCFGRKKNAFSQSETWLVCKEISEEALAGSDNVSVQLSVPSSEFVQTLQSKGHSALIMYIVTRRGQLMSFFLDDGEISRGYLSAKEAKSRMMSDLCAARALISTVIY</sequence>
<dbReference type="EMBL" id="AHBZ03000012">
    <property type="protein sequence ID" value="KAF7775104.1"/>
    <property type="molecule type" value="Genomic_DNA"/>
</dbReference>
<dbReference type="RefSeq" id="WP_010364704.1">
    <property type="nucleotide sequence ID" value="NZ_AHBZ03000012.1"/>
</dbReference>
<proteinExistence type="predicted"/>
<reference evidence="1" key="2">
    <citation type="submission" date="2015-03" db="EMBL/GenBank/DDBJ databases">
        <title>Genome sequence of Pseudoalteromonas citrea.</title>
        <authorList>
            <person name="Xie B.-B."/>
            <person name="Rong J.-C."/>
            <person name="Qin Q.-L."/>
            <person name="Zhang Y.-Z."/>
        </authorList>
    </citation>
    <scope>NUCLEOTIDE SEQUENCE</scope>
    <source>
        <strain evidence="1">DSM 8771</strain>
    </source>
</reference>
<comment type="caution">
    <text evidence="1">The sequence shown here is derived from an EMBL/GenBank/DDBJ whole genome shotgun (WGS) entry which is preliminary data.</text>
</comment>
<organism evidence="1 2">
    <name type="scientific">Pseudoalteromonas citrea</name>
    <dbReference type="NCBI Taxonomy" id="43655"/>
    <lineage>
        <taxon>Bacteria</taxon>
        <taxon>Pseudomonadati</taxon>
        <taxon>Pseudomonadota</taxon>
        <taxon>Gammaproteobacteria</taxon>
        <taxon>Alteromonadales</taxon>
        <taxon>Pseudoalteromonadaceae</taxon>
        <taxon>Pseudoalteromonas</taxon>
    </lineage>
</organism>
<dbReference type="AlphaFoldDB" id="A0AAD4AM76"/>
<accession>A0AAD4AM76</accession>
<gene>
    <name evidence="1" type="ORF">PCIT_a1210</name>
</gene>
<evidence type="ECO:0000313" key="1">
    <source>
        <dbReference type="EMBL" id="KAF7775104.1"/>
    </source>
</evidence>